<gene>
    <name evidence="6" type="ORF">SAMN05216464_112150</name>
</gene>
<dbReference type="GO" id="GO:0006535">
    <property type="term" value="P:cysteine biosynthetic process from serine"/>
    <property type="evidence" value="ECO:0007669"/>
    <property type="project" value="InterPro"/>
</dbReference>
<dbReference type="SUPFAM" id="SSF54631">
    <property type="entry name" value="CBS-domain pair"/>
    <property type="match status" value="1"/>
</dbReference>
<comment type="similarity">
    <text evidence="2">Belongs to the cysteine synthase/cystathionine beta-synthase family.</text>
</comment>
<dbReference type="EMBL" id="FNAI01000012">
    <property type="protein sequence ID" value="SDF07666.1"/>
    <property type="molecule type" value="Genomic_DNA"/>
</dbReference>
<dbReference type="SMART" id="SM00116">
    <property type="entry name" value="CBS"/>
    <property type="match status" value="2"/>
</dbReference>
<evidence type="ECO:0000256" key="1">
    <source>
        <dbReference type="ARBA" id="ARBA00001933"/>
    </source>
</evidence>
<dbReference type="InterPro" id="IPR001216">
    <property type="entry name" value="P-phosphate_BS"/>
</dbReference>
<protein>
    <submittedName>
        <fullName evidence="6">Cystathionine beta-synthase</fullName>
    </submittedName>
</protein>
<dbReference type="Proteomes" id="UP000199072">
    <property type="component" value="Unassembled WGS sequence"/>
</dbReference>
<dbReference type="OrthoDB" id="9808024at2"/>
<dbReference type="Gene3D" id="3.10.580.10">
    <property type="entry name" value="CBS-domain"/>
    <property type="match status" value="1"/>
</dbReference>
<evidence type="ECO:0000313" key="7">
    <source>
        <dbReference type="Proteomes" id="UP000199072"/>
    </source>
</evidence>
<organism evidence="6 7">
    <name type="scientific">Mucilaginibacter pineti</name>
    <dbReference type="NCBI Taxonomy" id="1391627"/>
    <lineage>
        <taxon>Bacteria</taxon>
        <taxon>Pseudomonadati</taxon>
        <taxon>Bacteroidota</taxon>
        <taxon>Sphingobacteriia</taxon>
        <taxon>Sphingobacteriales</taxon>
        <taxon>Sphingobacteriaceae</taxon>
        <taxon>Mucilaginibacter</taxon>
    </lineage>
</organism>
<name>A0A1G7I581_9SPHI</name>
<evidence type="ECO:0000259" key="5">
    <source>
        <dbReference type="PROSITE" id="PS51371"/>
    </source>
</evidence>
<evidence type="ECO:0000313" key="6">
    <source>
        <dbReference type="EMBL" id="SDF07666.1"/>
    </source>
</evidence>
<dbReference type="InterPro" id="IPR001926">
    <property type="entry name" value="TrpB-like_PALP"/>
</dbReference>
<dbReference type="FunFam" id="3.40.50.1100:FF:000118">
    <property type="entry name" value="Related to CYS4-cystathionine beta-synthase"/>
    <property type="match status" value="1"/>
</dbReference>
<dbReference type="Pfam" id="PF00571">
    <property type="entry name" value="CBS"/>
    <property type="match status" value="2"/>
</dbReference>
<dbReference type="CDD" id="cd01561">
    <property type="entry name" value="CBS_like"/>
    <property type="match status" value="1"/>
</dbReference>
<dbReference type="PANTHER" id="PTHR10314">
    <property type="entry name" value="CYSTATHIONINE BETA-SYNTHASE"/>
    <property type="match status" value="1"/>
</dbReference>
<dbReference type="SUPFAM" id="SSF53686">
    <property type="entry name" value="Tryptophan synthase beta subunit-like PLP-dependent enzymes"/>
    <property type="match status" value="1"/>
</dbReference>
<dbReference type="RefSeq" id="WP_091152973.1">
    <property type="nucleotide sequence ID" value="NZ_FNAI01000012.1"/>
</dbReference>
<dbReference type="Pfam" id="PF00291">
    <property type="entry name" value="PALP"/>
    <property type="match status" value="1"/>
</dbReference>
<dbReference type="PROSITE" id="PS51371">
    <property type="entry name" value="CBS"/>
    <property type="match status" value="1"/>
</dbReference>
<dbReference type="STRING" id="1391627.SAMN05216464_112150"/>
<feature type="domain" description="CBS" evidence="5">
    <location>
        <begin position="335"/>
        <end position="396"/>
    </location>
</feature>
<evidence type="ECO:0000256" key="2">
    <source>
        <dbReference type="ARBA" id="ARBA00007103"/>
    </source>
</evidence>
<evidence type="ECO:0000256" key="3">
    <source>
        <dbReference type="ARBA" id="ARBA00022898"/>
    </source>
</evidence>
<proteinExistence type="inferred from homology"/>
<keyword evidence="4" id="KW-0129">CBS domain</keyword>
<keyword evidence="3" id="KW-0663">Pyridoxal phosphate</keyword>
<dbReference type="InterPro" id="IPR046342">
    <property type="entry name" value="CBS_dom_sf"/>
</dbReference>
<dbReference type="PROSITE" id="PS00901">
    <property type="entry name" value="CYS_SYNTHASE"/>
    <property type="match status" value="1"/>
</dbReference>
<sequence length="452" mass="49955">MWYNNILETIGHTPLVKLNKVTKDIPATVLAKIETTNPGNSIKDRMALKMIEDAEKSGKLKPGGTIIEGTSGNTGMGLAIAAVIKGYKCIFTSTDKQSKEKFDALRAFGAEVIVCPTNVEPEDPRSYYSVSSRLEREVPNSWKPNQYDNLSNSQAHYEQTGPEIWEQTEGKITHLVVGVGTGGTISGTARYLKEQNPNIQVLGIDTYGSVFKKYKETGIMDKNEIYPYITEGIGEDFLPKNVDFSLIDHFEKVTDKDAALMTREIARKEGIFAGNSTGSAVAGTLQMKDRFKEGDVVVIIFPDHGTRYLGKMYNDDWLRDRGFLKDGKLTAADIISKKENQEIITIDCEKSVLEAINTIKSLNISQIPVTQKGMVIGKITESDILDSLIENPSIKSQPIKNITTAPFPFVDLNTSIDRISAMINKDNIAVLVEDEGKIEIITQYDIINAISA</sequence>
<accession>A0A1G7I581</accession>
<comment type="cofactor">
    <cofactor evidence="1">
        <name>pyridoxal 5'-phosphate</name>
        <dbReference type="ChEBI" id="CHEBI:597326"/>
    </cofactor>
</comment>
<dbReference type="InterPro" id="IPR000644">
    <property type="entry name" value="CBS_dom"/>
</dbReference>
<keyword evidence="7" id="KW-1185">Reference proteome</keyword>
<dbReference type="FunFam" id="3.40.50.1100:FF:000003">
    <property type="entry name" value="Cystathionine beta-synthase"/>
    <property type="match status" value="1"/>
</dbReference>
<reference evidence="6 7" key="1">
    <citation type="submission" date="2016-10" db="EMBL/GenBank/DDBJ databases">
        <authorList>
            <person name="de Groot N.N."/>
        </authorList>
    </citation>
    <scope>NUCLEOTIDE SEQUENCE [LARGE SCALE GENOMIC DNA]</scope>
    <source>
        <strain evidence="6 7">47C3B</strain>
    </source>
</reference>
<evidence type="ECO:0000256" key="4">
    <source>
        <dbReference type="PROSITE-ProRule" id="PRU00703"/>
    </source>
</evidence>
<dbReference type="AlphaFoldDB" id="A0A1G7I581"/>
<dbReference type="Gene3D" id="3.40.50.1100">
    <property type="match status" value="2"/>
</dbReference>
<dbReference type="InterPro" id="IPR036052">
    <property type="entry name" value="TrpB-like_PALP_sf"/>
</dbReference>
<dbReference type="InterPro" id="IPR050214">
    <property type="entry name" value="Cys_Synth/Cystath_Beta-Synth"/>
</dbReference>
<dbReference type="GO" id="GO:0016765">
    <property type="term" value="F:transferase activity, transferring alkyl or aryl (other than methyl) groups"/>
    <property type="evidence" value="ECO:0007669"/>
    <property type="project" value="UniProtKB-ARBA"/>
</dbReference>